<comment type="caution">
    <text evidence="2">The sequence shown here is derived from an EMBL/GenBank/DDBJ whole genome shotgun (WGS) entry which is preliminary data.</text>
</comment>
<keyword evidence="1" id="KW-1133">Transmembrane helix</keyword>
<evidence type="ECO:0000313" key="2">
    <source>
        <dbReference type="EMBL" id="PIR45726.1"/>
    </source>
</evidence>
<accession>A0A2H0RH29</accession>
<evidence type="ECO:0000313" key="3">
    <source>
        <dbReference type="Proteomes" id="UP000230431"/>
    </source>
</evidence>
<dbReference type="Proteomes" id="UP000230431">
    <property type="component" value="Unassembled WGS sequence"/>
</dbReference>
<evidence type="ECO:0000256" key="1">
    <source>
        <dbReference type="SAM" id="Phobius"/>
    </source>
</evidence>
<keyword evidence="1" id="KW-0472">Membrane</keyword>
<feature type="transmembrane region" description="Helical" evidence="1">
    <location>
        <begin position="12"/>
        <end position="30"/>
    </location>
</feature>
<dbReference type="AlphaFoldDB" id="A0A2H0RH29"/>
<proteinExistence type="predicted"/>
<gene>
    <name evidence="2" type="ORF">COV08_03630</name>
</gene>
<sequence>MERVSQSHQKTKQIFLLGAIILILIVYWWPVISLAQNMPPALPFGGILIQAIPCPVSGNLLLITTPVAGSRFNIFQPGFSRPYSYYQFTRPGAWLLGNTLGVAPCIISLVPFISLGIHPLISIIGTSR</sequence>
<feature type="transmembrane region" description="Helical" evidence="1">
    <location>
        <begin position="101"/>
        <end position="124"/>
    </location>
</feature>
<organism evidence="2 3">
    <name type="scientific">Candidatus Vogelbacteria bacterium CG10_big_fil_rev_8_21_14_0_10_49_38</name>
    <dbReference type="NCBI Taxonomy" id="1975043"/>
    <lineage>
        <taxon>Bacteria</taxon>
        <taxon>Candidatus Vogeliibacteriota</taxon>
    </lineage>
</organism>
<name>A0A2H0RH29_9BACT</name>
<protein>
    <submittedName>
        <fullName evidence="2">Uncharacterized protein</fullName>
    </submittedName>
</protein>
<dbReference type="EMBL" id="PCYK01000030">
    <property type="protein sequence ID" value="PIR45726.1"/>
    <property type="molecule type" value="Genomic_DNA"/>
</dbReference>
<reference evidence="2 3" key="1">
    <citation type="submission" date="2017-09" db="EMBL/GenBank/DDBJ databases">
        <title>Depth-based differentiation of microbial function through sediment-hosted aquifers and enrichment of novel symbionts in the deep terrestrial subsurface.</title>
        <authorList>
            <person name="Probst A.J."/>
            <person name="Ladd B."/>
            <person name="Jarett J.K."/>
            <person name="Geller-Mcgrath D.E."/>
            <person name="Sieber C.M."/>
            <person name="Emerson J.B."/>
            <person name="Anantharaman K."/>
            <person name="Thomas B.C."/>
            <person name="Malmstrom R."/>
            <person name="Stieglmeier M."/>
            <person name="Klingl A."/>
            <person name="Woyke T."/>
            <person name="Ryan C.M."/>
            <person name="Banfield J.F."/>
        </authorList>
    </citation>
    <scope>NUCLEOTIDE SEQUENCE [LARGE SCALE GENOMIC DNA]</scope>
    <source>
        <strain evidence="2">CG10_big_fil_rev_8_21_14_0_10_49_38</strain>
    </source>
</reference>
<keyword evidence="1" id="KW-0812">Transmembrane</keyword>